<reference evidence="4 5" key="1">
    <citation type="submission" date="2020-07" db="EMBL/GenBank/DDBJ databases">
        <title>Genomic Encyclopedia of Type Strains, Phase IV (KMG-IV): sequencing the most valuable type-strain genomes for metagenomic binning, comparative biology and taxonomic classification.</title>
        <authorList>
            <person name="Goeker M."/>
        </authorList>
    </citation>
    <scope>NUCLEOTIDE SEQUENCE [LARGE SCALE GENOMIC DNA]</scope>
    <source>
        <strain evidence="4 5">DSM 17721</strain>
    </source>
</reference>
<dbReference type="Proteomes" id="UP000525298">
    <property type="component" value="Unassembled WGS sequence"/>
</dbReference>
<keyword evidence="5" id="KW-1185">Reference proteome</keyword>
<comment type="caution">
    <text evidence="4">The sequence shown here is derived from an EMBL/GenBank/DDBJ whole genome shotgun (WGS) entry which is preliminary data.</text>
</comment>
<dbReference type="AlphaFoldDB" id="A0A7W0CBD6"/>
<dbReference type="GO" id="GO:0008324">
    <property type="term" value="F:monoatomic cation transmembrane transporter activity"/>
    <property type="evidence" value="ECO:0007669"/>
    <property type="project" value="InterPro"/>
</dbReference>
<name>A0A7W0CBD6_9BACT</name>
<evidence type="ECO:0000256" key="2">
    <source>
        <dbReference type="SAM" id="Phobius"/>
    </source>
</evidence>
<feature type="domain" description="RCK C-terminal" evidence="3">
    <location>
        <begin position="142"/>
        <end position="228"/>
    </location>
</feature>
<organism evidence="4 5">
    <name type="scientific">Desulfosalsimonas propionicica</name>
    <dbReference type="NCBI Taxonomy" id="332175"/>
    <lineage>
        <taxon>Bacteria</taxon>
        <taxon>Pseudomonadati</taxon>
        <taxon>Thermodesulfobacteriota</taxon>
        <taxon>Desulfobacteria</taxon>
        <taxon>Desulfobacterales</taxon>
        <taxon>Desulfosalsimonadaceae</taxon>
        <taxon>Desulfosalsimonas</taxon>
    </lineage>
</organism>
<evidence type="ECO:0000259" key="3">
    <source>
        <dbReference type="PROSITE" id="PS51202"/>
    </source>
</evidence>
<dbReference type="RefSeq" id="WP_181552274.1">
    <property type="nucleotide sequence ID" value="NZ_JACDUS010000011.1"/>
</dbReference>
<dbReference type="Gene3D" id="3.30.70.1450">
    <property type="entry name" value="Regulator of K+ conductance, C-terminal domain"/>
    <property type="match status" value="1"/>
</dbReference>
<dbReference type="InterPro" id="IPR006037">
    <property type="entry name" value="RCK_C"/>
</dbReference>
<dbReference type="InterPro" id="IPR036721">
    <property type="entry name" value="RCK_C_sf"/>
</dbReference>
<accession>A0A7W0CBD6</accession>
<sequence length="261" mass="28453">MIAIVSLLVIVFFSILITRVATIALTHTGLSRQAARFQARSAFTGAGFTTKESEMVVGHPIRRKIVLLLMLLGNAGIVTAMSSLILSFVQQNGGGAGLALKIVLLITGLVALWALAASPWVDRRLSKIIDKSLKRFTTLDVRDYASLLHLAGDYRLAELLVNPEDWLAGKTMIEARLKDEGVIVLGIERNDGTFTGIPEGQTKIRAGDVLVLYGRTGSLQDLDERRKGIQGDIRHHQATIDQEEAEKKEDPENTGNKNNSA</sequence>
<gene>
    <name evidence="4" type="ORF">HNR65_002995</name>
</gene>
<dbReference type="EMBL" id="JACDUS010000011">
    <property type="protein sequence ID" value="MBA2882641.1"/>
    <property type="molecule type" value="Genomic_DNA"/>
</dbReference>
<keyword evidence="2" id="KW-1133">Transmembrane helix</keyword>
<evidence type="ECO:0000313" key="5">
    <source>
        <dbReference type="Proteomes" id="UP000525298"/>
    </source>
</evidence>
<feature type="transmembrane region" description="Helical" evidence="2">
    <location>
        <begin position="65"/>
        <end position="86"/>
    </location>
</feature>
<dbReference type="PROSITE" id="PS51202">
    <property type="entry name" value="RCK_C"/>
    <property type="match status" value="1"/>
</dbReference>
<feature type="transmembrane region" description="Helical" evidence="2">
    <location>
        <begin position="98"/>
        <end position="121"/>
    </location>
</feature>
<dbReference type="Pfam" id="PF02080">
    <property type="entry name" value="TrkA_C"/>
    <property type="match status" value="1"/>
</dbReference>
<feature type="region of interest" description="Disordered" evidence="1">
    <location>
        <begin position="227"/>
        <end position="261"/>
    </location>
</feature>
<feature type="transmembrane region" description="Helical" evidence="2">
    <location>
        <begin position="6"/>
        <end position="30"/>
    </location>
</feature>
<proteinExistence type="predicted"/>
<dbReference type="SUPFAM" id="SSF116726">
    <property type="entry name" value="TrkA C-terminal domain-like"/>
    <property type="match status" value="1"/>
</dbReference>
<keyword evidence="2" id="KW-0812">Transmembrane</keyword>
<evidence type="ECO:0000256" key="1">
    <source>
        <dbReference type="SAM" id="MobiDB-lite"/>
    </source>
</evidence>
<protein>
    <recommendedName>
        <fullName evidence="3">RCK C-terminal domain-containing protein</fullName>
    </recommendedName>
</protein>
<keyword evidence="2" id="KW-0472">Membrane</keyword>
<evidence type="ECO:0000313" key="4">
    <source>
        <dbReference type="EMBL" id="MBA2882641.1"/>
    </source>
</evidence>
<dbReference type="GO" id="GO:0006813">
    <property type="term" value="P:potassium ion transport"/>
    <property type="evidence" value="ECO:0007669"/>
    <property type="project" value="InterPro"/>
</dbReference>